<dbReference type="PANTHER" id="PTHR11364">
    <property type="entry name" value="THIOSULFATE SULFERTANSFERASE"/>
    <property type="match status" value="1"/>
</dbReference>
<dbReference type="InterPro" id="IPR001763">
    <property type="entry name" value="Rhodanese-like_dom"/>
</dbReference>
<reference evidence="4" key="1">
    <citation type="submission" date="2022-04" db="EMBL/GenBank/DDBJ databases">
        <title>Hymenobacter sp. isolated from the air.</title>
        <authorList>
            <person name="Won M."/>
            <person name="Lee C.-M."/>
            <person name="Woen H.-Y."/>
            <person name="Kwon S.-W."/>
        </authorList>
    </citation>
    <scope>NUCLEOTIDE SEQUENCE</scope>
    <source>
        <strain evidence="4">5420S-77</strain>
    </source>
</reference>
<dbReference type="EMBL" id="CP095061">
    <property type="protein sequence ID" value="UOQ64482.1"/>
    <property type="molecule type" value="Genomic_DNA"/>
</dbReference>
<dbReference type="Pfam" id="PF00581">
    <property type="entry name" value="Rhodanese"/>
    <property type="match status" value="1"/>
</dbReference>
<evidence type="ECO:0000313" key="5">
    <source>
        <dbReference type="Proteomes" id="UP000830401"/>
    </source>
</evidence>
<dbReference type="InterPro" id="IPR045078">
    <property type="entry name" value="TST/MPST-like"/>
</dbReference>
<dbReference type="RefSeq" id="WP_245118328.1">
    <property type="nucleotide sequence ID" value="NZ_CP095061.1"/>
</dbReference>
<sequence length="83" mass="9169">MNVPFSDNLDAEGNFLSPQALKTKYLTLFDQQNPKEVIVHCGSGVTACHTLLAIDYAGLEVPKLYVGSWSEWSRNERPIATGD</sequence>
<name>A0ABY4G0T4_9BACT</name>
<dbReference type="PROSITE" id="PS50206">
    <property type="entry name" value="RHODANESE_3"/>
    <property type="match status" value="1"/>
</dbReference>
<gene>
    <name evidence="4" type="ORF">MUN86_12875</name>
</gene>
<protein>
    <recommendedName>
        <fullName evidence="3">Rhodanese domain-containing protein</fullName>
    </recommendedName>
</protein>
<accession>A0ABY4G0T4</accession>
<dbReference type="PANTHER" id="PTHR11364:SF27">
    <property type="entry name" value="SULFURTRANSFERASE"/>
    <property type="match status" value="1"/>
</dbReference>
<keyword evidence="2" id="KW-0677">Repeat</keyword>
<dbReference type="SUPFAM" id="SSF52821">
    <property type="entry name" value="Rhodanese/Cell cycle control phosphatase"/>
    <property type="match status" value="1"/>
</dbReference>
<keyword evidence="1" id="KW-0808">Transferase</keyword>
<dbReference type="InterPro" id="IPR036873">
    <property type="entry name" value="Rhodanese-like_dom_sf"/>
</dbReference>
<proteinExistence type="predicted"/>
<evidence type="ECO:0000256" key="2">
    <source>
        <dbReference type="ARBA" id="ARBA00022737"/>
    </source>
</evidence>
<feature type="domain" description="Rhodanese" evidence="3">
    <location>
        <begin position="2"/>
        <end position="81"/>
    </location>
</feature>
<dbReference type="Gene3D" id="3.40.250.10">
    <property type="entry name" value="Rhodanese-like domain"/>
    <property type="match status" value="1"/>
</dbReference>
<evidence type="ECO:0000313" key="4">
    <source>
        <dbReference type="EMBL" id="UOQ64482.1"/>
    </source>
</evidence>
<evidence type="ECO:0000256" key="1">
    <source>
        <dbReference type="ARBA" id="ARBA00022679"/>
    </source>
</evidence>
<organism evidence="4 5">
    <name type="scientific">Hymenobacter volaticus</name>
    <dbReference type="NCBI Taxonomy" id="2932254"/>
    <lineage>
        <taxon>Bacteria</taxon>
        <taxon>Pseudomonadati</taxon>
        <taxon>Bacteroidota</taxon>
        <taxon>Cytophagia</taxon>
        <taxon>Cytophagales</taxon>
        <taxon>Hymenobacteraceae</taxon>
        <taxon>Hymenobacter</taxon>
    </lineage>
</organism>
<evidence type="ECO:0000259" key="3">
    <source>
        <dbReference type="PROSITE" id="PS50206"/>
    </source>
</evidence>
<keyword evidence="5" id="KW-1185">Reference proteome</keyword>
<dbReference type="Proteomes" id="UP000830401">
    <property type="component" value="Chromosome"/>
</dbReference>